<evidence type="ECO:0000313" key="1">
    <source>
        <dbReference type="EMBL" id="SVD06045.1"/>
    </source>
</evidence>
<sequence length="23" mass="2911">LCTLFKDVWYIKFFIMKAFVSFY</sequence>
<accession>A0A382S9A0</accession>
<feature type="non-terminal residue" evidence="1">
    <location>
        <position position="1"/>
    </location>
</feature>
<name>A0A382S9A0_9ZZZZ</name>
<proteinExistence type="predicted"/>
<dbReference type="AlphaFoldDB" id="A0A382S9A0"/>
<gene>
    <name evidence="1" type="ORF">METZ01_LOCUS358899</name>
</gene>
<protein>
    <submittedName>
        <fullName evidence="1">Uncharacterized protein</fullName>
    </submittedName>
</protein>
<feature type="non-terminal residue" evidence="1">
    <location>
        <position position="23"/>
    </location>
</feature>
<reference evidence="1" key="1">
    <citation type="submission" date="2018-05" db="EMBL/GenBank/DDBJ databases">
        <authorList>
            <person name="Lanie J.A."/>
            <person name="Ng W.-L."/>
            <person name="Kazmierczak K.M."/>
            <person name="Andrzejewski T.M."/>
            <person name="Davidsen T.M."/>
            <person name="Wayne K.J."/>
            <person name="Tettelin H."/>
            <person name="Glass J.I."/>
            <person name="Rusch D."/>
            <person name="Podicherti R."/>
            <person name="Tsui H.-C.T."/>
            <person name="Winkler M.E."/>
        </authorList>
    </citation>
    <scope>NUCLEOTIDE SEQUENCE</scope>
</reference>
<dbReference type="EMBL" id="UINC01127130">
    <property type="protein sequence ID" value="SVD06045.1"/>
    <property type="molecule type" value="Genomic_DNA"/>
</dbReference>
<organism evidence="1">
    <name type="scientific">marine metagenome</name>
    <dbReference type="NCBI Taxonomy" id="408172"/>
    <lineage>
        <taxon>unclassified sequences</taxon>
        <taxon>metagenomes</taxon>
        <taxon>ecological metagenomes</taxon>
    </lineage>
</organism>